<dbReference type="InterPro" id="IPR057466">
    <property type="entry name" value="CFAP46_TPR"/>
</dbReference>
<feature type="region of interest" description="Disordered" evidence="1">
    <location>
        <begin position="2612"/>
        <end position="2677"/>
    </location>
</feature>
<dbReference type="Pfam" id="PF25439">
    <property type="entry name" value="TPR_CFAP46_N"/>
    <property type="match status" value="1"/>
</dbReference>
<accession>A0A8B8EIA6</accession>
<sequence length="2941" mass="331694">MDTNIRTLLTKAQSYIGQDNNQHLQQAYKLLRNYAESKPAVDTPESFGSDLYVICAETAFQDGMPDMARECLKMYFMKPPPANQFLCRAYLCQAQLLAPKEANNPEQLEKAVVYLVKAISFAKKNTRYHFLVYNASVLYWQFCRPFLKPNYRQYLARSLHQVVKALDDIDDKDFEWRAQLMIALMECHLDAGRKADASSVAGAAATFIKQNVPHLYKQVFGLIVRNQLLDSSKLHKDVKNSPELSVYYKILKLKVSSDMNEPREYYSEIQSILNQMGVAHTSTVLVETPTGKGSKSKSIRTHSPGPSKMEEMEKDSFLQPGFISILSQQNLSDKENSDEDAKSPTKGAGRRTPTPTTTKPLATDSADKKDMSEVERPYLLLELARFCVELEFPDLAQDCVDHMKTCVVKDPSFYLELEFLQCELMVRSLGEKQESFNKSVVDLRLQAIKRCEETIMNAIRQGDPNVIQAGCVTQWNLILPLLQPNLRKHVRKPLTLLADALEDIQSLLISLRCQVHTELAKCEEDQEQIQVAMEHLVKALALDDGGLYKERLEVLLHRLELRAQLYKQPEKAEDIAAMIIEQARKADSGTMRMKRSLLVKVGEALAPDAFQLVLDSESDTKEKNSDSDKKDVTGGKAPQTAIQKLANKARQFNKCVRKAEGHLKRLGDENDRERVENDREQARLWGDLAKTARKQEVWDVCRVAARFCLLYDDGRWKNVPPPKMESPKPAEKAKTPAPPTEQSTTAAGSEVAPSTVDMSDRKSRMMTQQSQPGSRPTSPDRMVPLYDKDLIRMLAEVAFIQGEATVHLLRTEGVQLNDMPIPPVDKSKRPKGYVAKKPEEDPDWIEYCDWIKSLSADATQSFLRGLELGVELEEPWLVCSAAAYIWNYNNHVLTQRRHREVMDTLTKVVEGIKKVGHDGETMMLVNICGALAYALMFPWIPAEPDKEMQDPSSPSPTVAPSPGGGGKKGGKPAPPAAASPAKGKPPVPSSQVTISPDAMPDLKKAIEVCEYAIEVTNGSKEANVVPIGVRQPLLQTWVLAKQMAQQQIPKTLGADEEPYSEGQRQMTRAIVAVELLHVSRNGIMEFKETPNVTEIANMIEDCKWSDKFVELQLWTRLSSLSYQSKNHPLVVRCSKKALRFATVGTQPKNRKMDAHRYAVEQEMLSYASGVLGQSLIDNMSGKNAIRREALEAFLNSARYARNAENYDLVMTAVRHYWNACLPLVSQPIERELLREPIKVMLQCITATAEKVKKTEEKTEDEDEEGGEDDQGVETAPEKPKSSTIGSPEDDLTLRASMYGVLFQSYADKKQWEEGLQAMDQAINDMPRTKHRLLIFKHRVMTKAKLGRRVNMDIQKFKEEDESEDYVAHMWRRVALSSKETLEQLISYQAAIEALNSPSNEWLKVDYLLEFGQWLYSNEFPLQDAIDQLEWAVDIMLNMKTETDLKKEAEAALSSVETKPTPKKGSAGKRSKGAKGKVDKKKPGKGSAKAKPAPPPTLSKTPLPADKASDVASDTKSIASETDSELMADGIIPVAKQAVIGVLPNNPALTINDLEDVRQIDGLFRAHVLLAELAGRSSPDYKDYLLQAHAYLMRLWQITVPISGPVMKEIAKNPPAAADDKAAASAKGKGKGGKDDKKEAVKEKPKRKGPLDTLPTTCEEWAQYDIPDEIIEAFHHEMMKVTGINSHTIQKPMLTLFYLDTLVGCLRDIGYNHLTLPILAFEDLLSRDLLKSEPLNVLVHFKAAEVCLELNLKNGYSFHEKTGGPVVLNEDQQALSRDEIALWKEKQIQVAREEARVKESLAKLAEESKGSQLTKRATNRGEASVTDSKEETIESHLGKTLGNITYRDVWTDTAELLIRQCHYQSAREFLNEANHAALAFEDNVLRGRILYLLGQLSLEEAQYKQAFNLAVEAQTAYDGDEMFWYNTSMLMVEATLKDYENRRGNRIARGILVHSISEFQRIADERPNRTSVNTYILAMLEAKLASVQTQVILSGGKDINDPKVMSKMLVACEKFESSTEKLIKLGYKREAFPIMKEHAKVLCNMARHSTEKEILHTYYLQSLMVLREGVNVAEETFRDTLTLTSLQEVRNVSLPIQRELADMYITCGEVMLEMFQVHAKETRAQQLEDLRKGSVVKMVEDFIRTTPKFYSHMEKEWLDATKVIGEDALLKFVSAHNLSGHIPKLRARSLCGVGKCLHAFALYASPDPPTQWMVHEMELSRIEHPEDQKSENGEDPESSQFLRYTRQIRKIKKHDDICHHYLAQASELLVQGLNVALQNHFSDIAGSISLELVECCGQYDPQSASLFLALFQSCSTSMELEKLLNQAQMDPYTSRLAALLHQRHALLDREVSLNLSVSGMMNTVIQSLEQNWQAWKNLEIQTNHLELLKDFPPHFNFIILQHSPDKSFLYGAILDRPKNTALGGGGGKNPKQQAPQTHNRAKVFGAETSPHLLEELLTKFKEHHQSVQTLLLKQEYQRSQAMMRQKMLENLDESLQKQAQHDHGAEDQEEEARLQEEFRILLKDMEAYLKPLTSQLVGLLTPPAVTPTSTSKDAKGQVEAPPNEYVVLLADSMLMHMPLEALEFLQVENVTAMCRDFSLSVFHHRFYKDEATDMANGDSQLQGSRKKQKPNESKTPTNSSRAGKKVESEQQNEEKKKQKAKNQDNPLSRIPGLRDASKKQAKIIPIQRDLQPWHHTVDTMNFRYFVDPHLDCAETELNKPIEIFNKLMEEYEQQFTPRWLGVAGDDHIPSVGEWEIYLTDNSSFIFYGMEKFINYIPPAKLSALNIPDCSIIYLLDLAETSKSFTRQSKLDVRKSENILSLEKPVETAMLVSVTGVKCLMANQWHCTLAENANRLKVSMKDLLEGGKTTGETVRLLFAPHQRPQPKSETETEKAPTPDKEGEGKEGEETLDSKGPEEKELQLDRSWYNMVCYGLPNLMVAQV</sequence>
<name>A0A8B8EIA6_CRAVI</name>
<feature type="region of interest" description="Disordered" evidence="1">
    <location>
        <begin position="1450"/>
        <end position="1516"/>
    </location>
</feature>
<feature type="compositionally biased region" description="Pro residues" evidence="1">
    <location>
        <begin position="972"/>
        <end position="988"/>
    </location>
</feature>
<proteinExistence type="predicted"/>
<dbReference type="RefSeq" id="XP_022339449.1">
    <property type="nucleotide sequence ID" value="XM_022483741.1"/>
</dbReference>
<organism evidence="2 3">
    <name type="scientific">Crassostrea virginica</name>
    <name type="common">Eastern oyster</name>
    <dbReference type="NCBI Taxonomy" id="6565"/>
    <lineage>
        <taxon>Eukaryota</taxon>
        <taxon>Metazoa</taxon>
        <taxon>Spiralia</taxon>
        <taxon>Lophotrochozoa</taxon>
        <taxon>Mollusca</taxon>
        <taxon>Bivalvia</taxon>
        <taxon>Autobranchia</taxon>
        <taxon>Pteriomorphia</taxon>
        <taxon>Ostreida</taxon>
        <taxon>Ostreoidea</taxon>
        <taxon>Ostreidae</taxon>
        <taxon>Crassostrea</taxon>
    </lineage>
</organism>
<evidence type="ECO:0000313" key="3">
    <source>
        <dbReference type="RefSeq" id="XP_022339449.1"/>
    </source>
</evidence>
<feature type="compositionally biased region" description="Acidic residues" evidence="1">
    <location>
        <begin position="1257"/>
        <end position="1271"/>
    </location>
</feature>
<dbReference type="OrthoDB" id="68437at2759"/>
<feature type="region of interest" description="Disordered" evidence="1">
    <location>
        <begin position="2876"/>
        <end position="2918"/>
    </location>
</feature>
<feature type="compositionally biased region" description="Basic and acidic residues" evidence="1">
    <location>
        <begin position="725"/>
        <end position="734"/>
    </location>
</feature>
<feature type="region of interest" description="Disordered" evidence="1">
    <location>
        <begin position="287"/>
        <end position="313"/>
    </location>
</feature>
<dbReference type="InterPro" id="IPR039586">
    <property type="entry name" value="CFAP46"/>
</dbReference>
<feature type="compositionally biased region" description="Basic and acidic residues" evidence="1">
    <location>
        <begin position="2643"/>
        <end position="2655"/>
    </location>
</feature>
<dbReference type="Proteomes" id="UP000694844">
    <property type="component" value="Chromosome 5"/>
</dbReference>
<feature type="region of interest" description="Disordered" evidence="1">
    <location>
        <begin position="616"/>
        <end position="638"/>
    </location>
</feature>
<feature type="compositionally biased region" description="Basic residues" evidence="1">
    <location>
        <begin position="1465"/>
        <end position="1483"/>
    </location>
</feature>
<feature type="region of interest" description="Disordered" evidence="1">
    <location>
        <begin position="330"/>
        <end position="369"/>
    </location>
</feature>
<dbReference type="GO" id="GO:0060294">
    <property type="term" value="P:cilium movement involved in cell motility"/>
    <property type="evidence" value="ECO:0007669"/>
    <property type="project" value="InterPro"/>
</dbReference>
<feature type="compositionally biased region" description="Basic and acidic residues" evidence="1">
    <location>
        <begin position="1631"/>
        <end position="1642"/>
    </location>
</feature>
<feature type="region of interest" description="Disordered" evidence="1">
    <location>
        <begin position="945"/>
        <end position="996"/>
    </location>
</feature>
<feature type="compositionally biased region" description="Low complexity" evidence="1">
    <location>
        <begin position="344"/>
        <end position="363"/>
    </location>
</feature>
<feature type="compositionally biased region" description="Basic and acidic residues" evidence="1">
    <location>
        <begin position="2884"/>
        <end position="2918"/>
    </location>
</feature>
<gene>
    <name evidence="3" type="primary">LOC111134585</name>
</gene>
<dbReference type="PANTHER" id="PTHR15977">
    <property type="entry name" value="CILIA- AND FLAGELLA-ASSOCIATED PROTEIN 46"/>
    <property type="match status" value="1"/>
</dbReference>
<keyword evidence="2" id="KW-1185">Reference proteome</keyword>
<dbReference type="KEGG" id="cvn:111134585"/>
<protein>
    <submittedName>
        <fullName evidence="3">Cilia- and flagella-associated protein 46-like isoform X1</fullName>
    </submittedName>
</protein>
<feature type="compositionally biased region" description="Basic and acidic residues" evidence="1">
    <location>
        <begin position="618"/>
        <end position="633"/>
    </location>
</feature>
<dbReference type="GO" id="GO:0035082">
    <property type="term" value="P:axoneme assembly"/>
    <property type="evidence" value="ECO:0007669"/>
    <property type="project" value="InterPro"/>
</dbReference>
<reference evidence="3" key="1">
    <citation type="submission" date="2025-08" db="UniProtKB">
        <authorList>
            <consortium name="RefSeq"/>
        </authorList>
    </citation>
    <scope>IDENTIFICATION</scope>
    <source>
        <tissue evidence="3">Whole sample</tissue>
    </source>
</reference>
<dbReference type="GeneID" id="111134585"/>
<feature type="region of interest" description="Disordered" evidence="1">
    <location>
        <begin position="716"/>
        <end position="782"/>
    </location>
</feature>
<feature type="compositionally biased region" description="Polar residues" evidence="1">
    <location>
        <begin position="765"/>
        <end position="777"/>
    </location>
</feature>
<feature type="region of interest" description="Disordered" evidence="1">
    <location>
        <begin position="1250"/>
        <end position="1289"/>
    </location>
</feature>
<feature type="region of interest" description="Disordered" evidence="1">
    <location>
        <begin position="1612"/>
        <end position="1653"/>
    </location>
</feature>
<evidence type="ECO:0000256" key="1">
    <source>
        <dbReference type="SAM" id="MobiDB-lite"/>
    </source>
</evidence>
<evidence type="ECO:0000313" key="2">
    <source>
        <dbReference type="Proteomes" id="UP000694844"/>
    </source>
</evidence>
<feature type="compositionally biased region" description="Low complexity" evidence="1">
    <location>
        <begin position="1612"/>
        <end position="1626"/>
    </location>
</feature>
<feature type="compositionally biased region" description="Basic and acidic residues" evidence="1">
    <location>
        <begin position="332"/>
        <end position="343"/>
    </location>
</feature>
<dbReference type="PANTHER" id="PTHR15977:SF15">
    <property type="entry name" value="CILIA- AND FLAGELLA-ASSOCIATED PROTEIN 46"/>
    <property type="match status" value="1"/>
</dbReference>